<dbReference type="GO" id="GO:0015344">
    <property type="term" value="F:siderophore uptake transmembrane transporter activity"/>
    <property type="evidence" value="ECO:0007669"/>
    <property type="project" value="TreeGrafter"/>
</dbReference>
<protein>
    <submittedName>
        <fullName evidence="15">TonB-dependent receptor</fullName>
    </submittedName>
</protein>
<dbReference type="InterPro" id="IPR008969">
    <property type="entry name" value="CarboxyPept-like_regulatory"/>
</dbReference>
<dbReference type="Pfam" id="PF13715">
    <property type="entry name" value="CarbopepD_reg_2"/>
    <property type="match status" value="1"/>
</dbReference>
<evidence type="ECO:0000256" key="3">
    <source>
        <dbReference type="ARBA" id="ARBA00022452"/>
    </source>
</evidence>
<evidence type="ECO:0000259" key="13">
    <source>
        <dbReference type="Pfam" id="PF00593"/>
    </source>
</evidence>
<dbReference type="Gene3D" id="2.170.130.10">
    <property type="entry name" value="TonB-dependent receptor, plug domain"/>
    <property type="match status" value="1"/>
</dbReference>
<evidence type="ECO:0000256" key="12">
    <source>
        <dbReference type="SAM" id="SignalP"/>
    </source>
</evidence>
<dbReference type="PANTHER" id="PTHR30069">
    <property type="entry name" value="TONB-DEPENDENT OUTER MEMBRANE RECEPTOR"/>
    <property type="match status" value="1"/>
</dbReference>
<dbReference type="CDD" id="cd01347">
    <property type="entry name" value="ligand_gated_channel"/>
    <property type="match status" value="1"/>
</dbReference>
<evidence type="ECO:0000256" key="6">
    <source>
        <dbReference type="ARBA" id="ARBA00023077"/>
    </source>
</evidence>
<dbReference type="PROSITE" id="PS52016">
    <property type="entry name" value="TONB_DEPENDENT_REC_3"/>
    <property type="match status" value="1"/>
</dbReference>
<keyword evidence="9 10" id="KW-0998">Cell outer membrane</keyword>
<evidence type="ECO:0000313" key="16">
    <source>
        <dbReference type="Proteomes" id="UP000292855"/>
    </source>
</evidence>
<dbReference type="Pfam" id="PF00593">
    <property type="entry name" value="TonB_dep_Rec_b-barrel"/>
    <property type="match status" value="1"/>
</dbReference>
<organism evidence="15 16">
    <name type="scientific">Sphingobacterium corticibacterium</name>
    <dbReference type="NCBI Taxonomy" id="2484746"/>
    <lineage>
        <taxon>Bacteria</taxon>
        <taxon>Pseudomonadati</taxon>
        <taxon>Bacteroidota</taxon>
        <taxon>Sphingobacteriia</taxon>
        <taxon>Sphingobacteriales</taxon>
        <taxon>Sphingobacteriaceae</taxon>
        <taxon>Sphingobacterium</taxon>
    </lineage>
</organism>
<evidence type="ECO:0000256" key="9">
    <source>
        <dbReference type="ARBA" id="ARBA00023237"/>
    </source>
</evidence>
<dbReference type="Proteomes" id="UP000292855">
    <property type="component" value="Unassembled WGS sequence"/>
</dbReference>
<evidence type="ECO:0000256" key="10">
    <source>
        <dbReference type="PROSITE-ProRule" id="PRU01360"/>
    </source>
</evidence>
<dbReference type="InterPro" id="IPR012910">
    <property type="entry name" value="Plug_dom"/>
</dbReference>
<keyword evidence="5 12" id="KW-0732">Signal</keyword>
<evidence type="ECO:0000256" key="1">
    <source>
        <dbReference type="ARBA" id="ARBA00004571"/>
    </source>
</evidence>
<evidence type="ECO:0000256" key="7">
    <source>
        <dbReference type="ARBA" id="ARBA00023136"/>
    </source>
</evidence>
<keyword evidence="3 10" id="KW-1134">Transmembrane beta strand</keyword>
<feature type="domain" description="TonB-dependent receptor plug" evidence="14">
    <location>
        <begin position="126"/>
        <end position="232"/>
    </location>
</feature>
<evidence type="ECO:0000313" key="15">
    <source>
        <dbReference type="EMBL" id="RZF58748.1"/>
    </source>
</evidence>
<dbReference type="InterPro" id="IPR036942">
    <property type="entry name" value="Beta-barrel_TonB_sf"/>
</dbReference>
<dbReference type="PANTHER" id="PTHR30069:SF29">
    <property type="entry name" value="HEMOGLOBIN AND HEMOGLOBIN-HAPTOGLOBIN-BINDING PROTEIN 1-RELATED"/>
    <property type="match status" value="1"/>
</dbReference>
<evidence type="ECO:0000256" key="11">
    <source>
        <dbReference type="RuleBase" id="RU003357"/>
    </source>
</evidence>
<dbReference type="SUPFAM" id="SSF49464">
    <property type="entry name" value="Carboxypeptidase regulatory domain-like"/>
    <property type="match status" value="1"/>
</dbReference>
<dbReference type="OrthoDB" id="9764669at2"/>
<dbReference type="GO" id="GO:0044718">
    <property type="term" value="P:siderophore transmembrane transport"/>
    <property type="evidence" value="ECO:0007669"/>
    <property type="project" value="TreeGrafter"/>
</dbReference>
<feature type="signal peptide" evidence="12">
    <location>
        <begin position="1"/>
        <end position="20"/>
    </location>
</feature>
<keyword evidence="4 10" id="KW-0812">Transmembrane</keyword>
<dbReference type="SUPFAM" id="SSF56935">
    <property type="entry name" value="Porins"/>
    <property type="match status" value="1"/>
</dbReference>
<dbReference type="AlphaFoldDB" id="A0A4V2DBP9"/>
<name>A0A4V2DBP9_9SPHI</name>
<sequence>MKNYIIPIFLLISMVIQSHAQQQAVLQGRITDNKAKPVVGVTVGLEHKTAQTNTNGFYQLTDIPVGISKLLVQGVGYRAFNDTINLSAGVNTYDIRLMDSENILEDIAVSAEHRSHSNTESLVKIENTIMPVTIIDRRTIELMGSRRLDEVVKEQTGIAIVNDIGAGARSVGVQMQGFGSEYVMVLIDGQPIVGRNNGNFDLSRISVNNIERVEITKGAASNIYGGDALGGTINIITRQVVTDPQAVVSAAYGSNETIDVSLDGETPVLNKKGILSLGGNFYHTGGFNTTQGHITGTTMPPYDNYAGHSRFRYKFNERNAMSVSARYGLRRSFMNKAFAGTDYQTNDALEDRDLNLMVNFDHRFSERWRSMTRYYFTRFDNDNFVALTQGDSLSQSSFGQTLHRFEQQVSYSIPQKLELITGGGGTIESIDENILTGIDQIKAYFAYSQANWNVLPKLEVTFGLRYDNIVDYGWRLDPSAALKYEILPNLTAKVAYGTAFKAPDMKKLYQVSYDPGINSMLLGTYTMLDVMNALRQSGRVSQYELEPIYDEIKGLALNAEQSKSYNFSLIWESTDRKLRAEASAFHHDITNQINRVLIGMDIDGGLIYSYRNNPEAYYQGTDFSFTYSPFSDLLISGGYQYLVAKDRSIANEIREGGQFFDPLFDPEGGSVNYNPSAKDYWGIENRSNHMFNARVFYTYQPLDMTFNFRLNYRGKYPFSDRNNNGYLDRFDTFVRGHYLLNAGIEKKFPAKRFAIRATTENMLNFVDPKMPFQPGRVYFVGLTYNLYKQ</sequence>
<keyword evidence="16" id="KW-1185">Reference proteome</keyword>
<feature type="domain" description="TonB-dependent receptor-like beta-barrel" evidence="13">
    <location>
        <begin position="285"/>
        <end position="758"/>
    </location>
</feature>
<comment type="subcellular location">
    <subcellularLocation>
        <location evidence="1 10">Cell outer membrane</location>
        <topology evidence="1 10">Multi-pass membrane protein</topology>
    </subcellularLocation>
</comment>
<dbReference type="Gene3D" id="2.60.40.1120">
    <property type="entry name" value="Carboxypeptidase-like, regulatory domain"/>
    <property type="match status" value="1"/>
</dbReference>
<dbReference type="EMBL" id="SGIT01000003">
    <property type="protein sequence ID" value="RZF58748.1"/>
    <property type="molecule type" value="Genomic_DNA"/>
</dbReference>
<gene>
    <name evidence="15" type="ORF">EWE74_15600</name>
</gene>
<evidence type="ECO:0000256" key="8">
    <source>
        <dbReference type="ARBA" id="ARBA00023170"/>
    </source>
</evidence>
<keyword evidence="7 10" id="KW-0472">Membrane</keyword>
<keyword evidence="8 15" id="KW-0675">Receptor</keyword>
<evidence type="ECO:0000256" key="2">
    <source>
        <dbReference type="ARBA" id="ARBA00022448"/>
    </source>
</evidence>
<keyword evidence="2 10" id="KW-0813">Transport</keyword>
<evidence type="ECO:0000256" key="5">
    <source>
        <dbReference type="ARBA" id="ARBA00022729"/>
    </source>
</evidence>
<dbReference type="InterPro" id="IPR039426">
    <property type="entry name" value="TonB-dep_rcpt-like"/>
</dbReference>
<comment type="caution">
    <text evidence="15">The sequence shown here is derived from an EMBL/GenBank/DDBJ whole genome shotgun (WGS) entry which is preliminary data.</text>
</comment>
<dbReference type="GO" id="GO:0009279">
    <property type="term" value="C:cell outer membrane"/>
    <property type="evidence" value="ECO:0007669"/>
    <property type="project" value="UniProtKB-SubCell"/>
</dbReference>
<dbReference type="RefSeq" id="WP_130142533.1">
    <property type="nucleotide sequence ID" value="NZ_SGIT01000003.1"/>
</dbReference>
<keyword evidence="6 11" id="KW-0798">TonB box</keyword>
<feature type="chain" id="PRO_5020849096" evidence="12">
    <location>
        <begin position="21"/>
        <end position="789"/>
    </location>
</feature>
<proteinExistence type="inferred from homology"/>
<evidence type="ECO:0000256" key="4">
    <source>
        <dbReference type="ARBA" id="ARBA00022692"/>
    </source>
</evidence>
<comment type="similarity">
    <text evidence="10 11">Belongs to the TonB-dependent receptor family.</text>
</comment>
<dbReference type="Pfam" id="PF07715">
    <property type="entry name" value="Plug"/>
    <property type="match status" value="1"/>
</dbReference>
<dbReference type="InterPro" id="IPR000531">
    <property type="entry name" value="Beta-barrel_TonB"/>
</dbReference>
<dbReference type="InterPro" id="IPR037066">
    <property type="entry name" value="Plug_dom_sf"/>
</dbReference>
<dbReference type="Gene3D" id="2.40.170.20">
    <property type="entry name" value="TonB-dependent receptor, beta-barrel domain"/>
    <property type="match status" value="1"/>
</dbReference>
<evidence type="ECO:0000259" key="14">
    <source>
        <dbReference type="Pfam" id="PF07715"/>
    </source>
</evidence>
<reference evidence="15 16" key="1">
    <citation type="submission" date="2019-02" db="EMBL/GenBank/DDBJ databases">
        <authorList>
            <person name="Li Y."/>
        </authorList>
    </citation>
    <scope>NUCLEOTIDE SEQUENCE [LARGE SCALE GENOMIC DNA]</scope>
    <source>
        <strain evidence="15 16">30C10-4-7</strain>
    </source>
</reference>
<accession>A0A4V2DBP9</accession>